<feature type="non-terminal residue" evidence="1">
    <location>
        <position position="51"/>
    </location>
</feature>
<dbReference type="AlphaFoldDB" id="A0ABD3UX60"/>
<protein>
    <submittedName>
        <fullName evidence="1">Uncharacterized protein</fullName>
    </submittedName>
</protein>
<reference evidence="1 2" key="1">
    <citation type="submission" date="2024-11" db="EMBL/GenBank/DDBJ databases">
        <title>Chromosome-level genome assembly of the freshwater bivalve Anodonta woodiana.</title>
        <authorList>
            <person name="Chen X."/>
        </authorList>
    </citation>
    <scope>NUCLEOTIDE SEQUENCE [LARGE SCALE GENOMIC DNA]</scope>
    <source>
        <strain evidence="1">MN2024</strain>
        <tissue evidence="1">Gills</tissue>
    </source>
</reference>
<sequence>MRNGFLEFLQLDKLVQHVTFVVHRGMGHAECVSACHNIAGSIGLLCDAACT</sequence>
<name>A0ABD3UX60_SINWO</name>
<keyword evidence="2" id="KW-1185">Reference proteome</keyword>
<comment type="caution">
    <text evidence="1">The sequence shown here is derived from an EMBL/GenBank/DDBJ whole genome shotgun (WGS) entry which is preliminary data.</text>
</comment>
<gene>
    <name evidence="1" type="ORF">ACJMK2_017105</name>
</gene>
<accession>A0ABD3UX60</accession>
<proteinExistence type="predicted"/>
<organism evidence="1 2">
    <name type="scientific">Sinanodonta woodiana</name>
    <name type="common">Chinese pond mussel</name>
    <name type="synonym">Anodonta woodiana</name>
    <dbReference type="NCBI Taxonomy" id="1069815"/>
    <lineage>
        <taxon>Eukaryota</taxon>
        <taxon>Metazoa</taxon>
        <taxon>Spiralia</taxon>
        <taxon>Lophotrochozoa</taxon>
        <taxon>Mollusca</taxon>
        <taxon>Bivalvia</taxon>
        <taxon>Autobranchia</taxon>
        <taxon>Heteroconchia</taxon>
        <taxon>Palaeoheterodonta</taxon>
        <taxon>Unionida</taxon>
        <taxon>Unionoidea</taxon>
        <taxon>Unionidae</taxon>
        <taxon>Unioninae</taxon>
        <taxon>Sinanodonta</taxon>
    </lineage>
</organism>
<evidence type="ECO:0000313" key="2">
    <source>
        <dbReference type="Proteomes" id="UP001634394"/>
    </source>
</evidence>
<evidence type="ECO:0000313" key="1">
    <source>
        <dbReference type="EMBL" id="KAL3853571.1"/>
    </source>
</evidence>
<dbReference type="EMBL" id="JBJQND010000015">
    <property type="protein sequence ID" value="KAL3853571.1"/>
    <property type="molecule type" value="Genomic_DNA"/>
</dbReference>
<dbReference type="Proteomes" id="UP001634394">
    <property type="component" value="Unassembled WGS sequence"/>
</dbReference>